<reference evidence="6 7" key="1">
    <citation type="submission" date="2016-07" db="EMBL/GenBank/DDBJ databases">
        <title>Draft Genome Sequence of Methylobrevis pamukkalensis PK2.</title>
        <authorList>
            <person name="Vasilenko O.V."/>
            <person name="Doronina N.V."/>
            <person name="Shmareva M.N."/>
            <person name="Tarlachkov S.V."/>
            <person name="Mustakhimov I."/>
            <person name="Trotsenko Y.A."/>
        </authorList>
    </citation>
    <scope>NUCLEOTIDE SEQUENCE [LARGE SCALE GENOMIC DNA]</scope>
    <source>
        <strain evidence="6 7">PK2</strain>
    </source>
</reference>
<dbReference type="OrthoDB" id="9814202at2"/>
<proteinExistence type="inferred from homology"/>
<dbReference type="Proteomes" id="UP000094622">
    <property type="component" value="Unassembled WGS sequence"/>
</dbReference>
<name>A0A1E3H7E6_9HYPH</name>
<dbReference type="GO" id="GO:0007165">
    <property type="term" value="P:signal transduction"/>
    <property type="evidence" value="ECO:0007669"/>
    <property type="project" value="UniProtKB-KW"/>
</dbReference>
<dbReference type="SUPFAM" id="SSF58104">
    <property type="entry name" value="Methyl-accepting chemotaxis protein (MCP) signaling domain"/>
    <property type="match status" value="1"/>
</dbReference>
<keyword evidence="7" id="KW-1185">Reference proteome</keyword>
<dbReference type="Gene3D" id="6.10.340.10">
    <property type="match status" value="1"/>
</dbReference>
<dbReference type="Gene3D" id="1.10.287.950">
    <property type="entry name" value="Methyl-accepting chemotaxis protein"/>
    <property type="match status" value="1"/>
</dbReference>
<feature type="domain" description="HAMP" evidence="5">
    <location>
        <begin position="209"/>
        <end position="262"/>
    </location>
</feature>
<dbReference type="InterPro" id="IPR024478">
    <property type="entry name" value="HlyB_4HB_MCP"/>
</dbReference>
<comment type="caution">
    <text evidence="6">The sequence shown here is derived from an EMBL/GenBank/DDBJ whole genome shotgun (WGS) entry which is preliminary data.</text>
</comment>
<evidence type="ECO:0000256" key="1">
    <source>
        <dbReference type="ARBA" id="ARBA00023224"/>
    </source>
</evidence>
<keyword evidence="1 3" id="KW-0807">Transducer</keyword>
<dbReference type="SMART" id="SM00283">
    <property type="entry name" value="MA"/>
    <property type="match status" value="1"/>
</dbReference>
<dbReference type="PROSITE" id="PS50885">
    <property type="entry name" value="HAMP"/>
    <property type="match status" value="1"/>
</dbReference>
<evidence type="ECO:0000256" key="3">
    <source>
        <dbReference type="PROSITE-ProRule" id="PRU00284"/>
    </source>
</evidence>
<sequence length="559" mass="57896">MRASVRTTLIFLTLSLIVATLGLSWIAFRGAATLNHDTQLIADNLLPSVDTLNRLNTAVSDYRIAEGAHVLSPDAEAMARAEADIDAMGKAIAALRQRYEPLISSAEERSGYARFSEAWTAYAGRHRELLALSSAGKKTEAAAFYMNGMRDRFNEASADLVALIDLNDAGAKAANAESEATYETVTTETIIAAGLSTVTGALCLAYVVFGVTGPLVRITAAMRSIAGGALTTSIPFIGRRDELGALAAALGTFRDSLVETERLRAEQIEADKRSAAKIVAERHAIAAQFEAKMGALARSFGASSAEVADAARNLSATAEETARQSQAVAGAAEEASVNVQTVAAGAEELTASIHEIGEQVVNSSRIAREAASEAETSSRNVQQLSSAAQQIGEVVELISNIAAQTNLLALNATIEAARAGEAGRGFAVVAAEVKDLATQTAKATGDISAKIAEIQSATNTSVVSIGRIVETIGTIQSATQSISAAVEEQGAATNEIAVNTHRAASGAAEVTRNIAGVGTAAEMTGAASTQLMGLSGALNQQSDVLQREVVDFVAMLRAG</sequence>
<evidence type="ECO:0000313" key="7">
    <source>
        <dbReference type="Proteomes" id="UP000094622"/>
    </source>
</evidence>
<dbReference type="SMART" id="SM00304">
    <property type="entry name" value="HAMP"/>
    <property type="match status" value="1"/>
</dbReference>
<dbReference type="PROSITE" id="PS50111">
    <property type="entry name" value="CHEMOTAXIS_TRANSDUC_2"/>
    <property type="match status" value="1"/>
</dbReference>
<feature type="domain" description="Methyl-accepting transducer" evidence="4">
    <location>
        <begin position="303"/>
        <end position="532"/>
    </location>
</feature>
<comment type="similarity">
    <text evidence="2">Belongs to the methyl-accepting chemotaxis (MCP) protein family.</text>
</comment>
<dbReference type="Pfam" id="PF00672">
    <property type="entry name" value="HAMP"/>
    <property type="match status" value="1"/>
</dbReference>
<evidence type="ECO:0000256" key="2">
    <source>
        <dbReference type="ARBA" id="ARBA00029447"/>
    </source>
</evidence>
<dbReference type="Pfam" id="PF00015">
    <property type="entry name" value="MCPsignal"/>
    <property type="match status" value="1"/>
</dbReference>
<organism evidence="6 7">
    <name type="scientific">Methylobrevis pamukkalensis</name>
    <dbReference type="NCBI Taxonomy" id="1439726"/>
    <lineage>
        <taxon>Bacteria</taxon>
        <taxon>Pseudomonadati</taxon>
        <taxon>Pseudomonadota</taxon>
        <taxon>Alphaproteobacteria</taxon>
        <taxon>Hyphomicrobiales</taxon>
        <taxon>Pleomorphomonadaceae</taxon>
        <taxon>Methylobrevis</taxon>
    </lineage>
</organism>
<dbReference type="AlphaFoldDB" id="A0A1E3H7E6"/>
<dbReference type="CDD" id="cd19411">
    <property type="entry name" value="MCP2201-like_sensor"/>
    <property type="match status" value="1"/>
</dbReference>
<dbReference type="Pfam" id="PF12729">
    <property type="entry name" value="4HB_MCP_1"/>
    <property type="match status" value="1"/>
</dbReference>
<evidence type="ECO:0000259" key="5">
    <source>
        <dbReference type="PROSITE" id="PS50885"/>
    </source>
</evidence>
<dbReference type="InterPro" id="IPR003660">
    <property type="entry name" value="HAMP_dom"/>
</dbReference>
<gene>
    <name evidence="6" type="primary">mcp4_1</name>
    <name evidence="6" type="ORF">A6302_01208</name>
</gene>
<evidence type="ECO:0000259" key="4">
    <source>
        <dbReference type="PROSITE" id="PS50111"/>
    </source>
</evidence>
<accession>A0A1E3H7E6</accession>
<dbReference type="RefSeq" id="WP_069306187.1">
    <property type="nucleotide sequence ID" value="NZ_MCRJ01000021.1"/>
</dbReference>
<dbReference type="PANTHER" id="PTHR32089">
    <property type="entry name" value="METHYL-ACCEPTING CHEMOTAXIS PROTEIN MCPB"/>
    <property type="match status" value="1"/>
</dbReference>
<protein>
    <submittedName>
        <fullName evidence="6">Methyl-accepting chemotaxis protein 4</fullName>
    </submittedName>
</protein>
<dbReference type="CDD" id="cd06225">
    <property type="entry name" value="HAMP"/>
    <property type="match status" value="1"/>
</dbReference>
<dbReference type="GO" id="GO:0016020">
    <property type="term" value="C:membrane"/>
    <property type="evidence" value="ECO:0007669"/>
    <property type="project" value="InterPro"/>
</dbReference>
<dbReference type="InterPro" id="IPR047347">
    <property type="entry name" value="YvaQ-like_sensor"/>
</dbReference>
<evidence type="ECO:0000313" key="6">
    <source>
        <dbReference type="EMBL" id="ODN71431.1"/>
    </source>
</evidence>
<dbReference type="EMBL" id="MCRJ01000021">
    <property type="protein sequence ID" value="ODN71431.1"/>
    <property type="molecule type" value="Genomic_DNA"/>
</dbReference>
<dbReference type="PANTHER" id="PTHR32089:SF112">
    <property type="entry name" value="LYSOZYME-LIKE PROTEIN-RELATED"/>
    <property type="match status" value="1"/>
</dbReference>
<dbReference type="InterPro" id="IPR004089">
    <property type="entry name" value="MCPsignal_dom"/>
</dbReference>